<reference evidence="9 10" key="1">
    <citation type="submission" date="2017-02" db="EMBL/GenBank/DDBJ databases">
        <authorList>
            <person name="Peterson S.W."/>
        </authorList>
    </citation>
    <scope>NUCLEOTIDE SEQUENCE [LARGE SCALE GENOMIC DNA]</scope>
    <source>
        <strain evidence="9 10">CIP104813</strain>
    </source>
</reference>
<feature type="transmembrane region" description="Helical" evidence="7">
    <location>
        <begin position="382"/>
        <end position="402"/>
    </location>
</feature>
<feature type="transmembrane region" description="Helical" evidence="7">
    <location>
        <begin position="184"/>
        <end position="205"/>
    </location>
</feature>
<feature type="transmembrane region" description="Helical" evidence="7">
    <location>
        <begin position="253"/>
        <end position="272"/>
    </location>
</feature>
<sequence length="698" mass="73841">MSAAADTRPADRSASAPSPVPAPRRGTGTLIVLATAALIALVACASVIATGAARPAALAPAPGWVTWGTPLMRAVHHTALLLTVGAAWIVVLLMPPPRRADGTRLTGGRARLARIAGTAALVWGAASCALMLLGAAEAAGPGSDHGLWDIAVSTDLGRTQLAVAIAAALAALFLLIGRSATLSAWGLAFAMIGVALLGLAGHAGASLDHTNAVNAMAWHLAGMAVWAGPLLAMLACARIIGEAMPVVVRRFSPWALAGVIALAVSGLVNAAIRLDSPLELASTPYGRIVALKAIGLVVLAVLGALQRRRLGDAVRFRHLALTEGIVLVAVIGASIALGRSAPPVPQVVPETGDLKILSLVGYLPPAPEFSVATLFTQVQPDWMATAIALAMAGLYIAGVVRLRRRGDAWPWLRTVLWVLGCVALWWVMNGGAAAYGRFRFDAHMVQHMAMMMIVPPLWVLGAPVTLLTRAMPPRTDGSRGVREWVLAALHSGYSRVVSFPPMAGVLFAGSLVIFYFTPAFEAAMYTHVGHVLMTVHFLLSGYLFAWVLIGIDPDPRNVNPVLKLITLLVTLTFHAFFGVAVVSATFLIAQGWYTELGMYDAEQLALIQRRGGSIMWGVSEIPSVLYALILATQWMRSEDRRARQWDRKADRDHDAELAAYNEYLASMRELGPQGIDARGEEVRDDAGRGDSARSDGDG</sequence>
<feature type="compositionally biased region" description="Basic and acidic residues" evidence="6">
    <location>
        <begin position="677"/>
        <end position="698"/>
    </location>
</feature>
<dbReference type="InterPro" id="IPR008457">
    <property type="entry name" value="Cu-R_CopD_dom"/>
</dbReference>
<keyword evidence="3 7" id="KW-0812">Transmembrane</keyword>
<evidence type="ECO:0000256" key="6">
    <source>
        <dbReference type="SAM" id="MobiDB-lite"/>
    </source>
</evidence>
<feature type="transmembrane region" description="Helical" evidence="7">
    <location>
        <begin position="30"/>
        <end position="54"/>
    </location>
</feature>
<feature type="transmembrane region" description="Helical" evidence="7">
    <location>
        <begin position="317"/>
        <end position="337"/>
    </location>
</feature>
<dbReference type="PANTHER" id="PTHR34820:SF4">
    <property type="entry name" value="INNER MEMBRANE PROTEIN YEBZ"/>
    <property type="match status" value="1"/>
</dbReference>
<dbReference type="AlphaFoldDB" id="A0A1X6WUG7"/>
<evidence type="ECO:0000256" key="1">
    <source>
        <dbReference type="ARBA" id="ARBA00004651"/>
    </source>
</evidence>
<keyword evidence="2" id="KW-1003">Cell membrane</keyword>
<dbReference type="Proteomes" id="UP000195981">
    <property type="component" value="Unassembled WGS sequence"/>
</dbReference>
<organism evidence="9 10">
    <name type="scientific">Brachybacterium nesterenkovii</name>
    <dbReference type="NCBI Taxonomy" id="47847"/>
    <lineage>
        <taxon>Bacteria</taxon>
        <taxon>Bacillati</taxon>
        <taxon>Actinomycetota</taxon>
        <taxon>Actinomycetes</taxon>
        <taxon>Micrococcales</taxon>
        <taxon>Dermabacteraceae</taxon>
        <taxon>Brachybacterium</taxon>
    </lineage>
</organism>
<dbReference type="InterPro" id="IPR019108">
    <property type="entry name" value="Caa3_assmbl_CtaG-rel"/>
</dbReference>
<feature type="region of interest" description="Disordered" evidence="6">
    <location>
        <begin position="675"/>
        <end position="698"/>
    </location>
</feature>
<proteinExistence type="predicted"/>
<comment type="subcellular location">
    <subcellularLocation>
        <location evidence="1">Cell membrane</location>
        <topology evidence="1">Multi-pass membrane protein</topology>
    </subcellularLocation>
</comment>
<keyword evidence="4 7" id="KW-1133">Transmembrane helix</keyword>
<feature type="compositionally biased region" description="Low complexity" evidence="6">
    <location>
        <begin position="12"/>
        <end position="22"/>
    </location>
</feature>
<protein>
    <submittedName>
        <fullName evidence="9">Copper resistance protein D</fullName>
    </submittedName>
</protein>
<feature type="transmembrane region" description="Helical" evidence="7">
    <location>
        <begin position="448"/>
        <end position="471"/>
    </location>
</feature>
<feature type="transmembrane region" description="Helical" evidence="7">
    <location>
        <begin position="613"/>
        <end position="635"/>
    </location>
</feature>
<feature type="transmembrane region" description="Helical" evidence="7">
    <location>
        <begin position="414"/>
        <end position="436"/>
    </location>
</feature>
<feature type="region of interest" description="Disordered" evidence="6">
    <location>
        <begin position="1"/>
        <end position="22"/>
    </location>
</feature>
<evidence type="ECO:0000256" key="4">
    <source>
        <dbReference type="ARBA" id="ARBA00022989"/>
    </source>
</evidence>
<gene>
    <name evidence="9" type="ORF">FM110_02625</name>
</gene>
<keyword evidence="10" id="KW-1185">Reference proteome</keyword>
<feature type="transmembrane region" description="Helical" evidence="7">
    <location>
        <begin position="217"/>
        <end position="241"/>
    </location>
</feature>
<dbReference type="GO" id="GO:0005886">
    <property type="term" value="C:plasma membrane"/>
    <property type="evidence" value="ECO:0007669"/>
    <property type="project" value="UniProtKB-SubCell"/>
</dbReference>
<dbReference type="EMBL" id="FWFG01000024">
    <property type="protein sequence ID" value="SLM88869.1"/>
    <property type="molecule type" value="Genomic_DNA"/>
</dbReference>
<evidence type="ECO:0000256" key="7">
    <source>
        <dbReference type="SAM" id="Phobius"/>
    </source>
</evidence>
<evidence type="ECO:0000256" key="2">
    <source>
        <dbReference type="ARBA" id="ARBA00022475"/>
    </source>
</evidence>
<dbReference type="GO" id="GO:0006825">
    <property type="term" value="P:copper ion transport"/>
    <property type="evidence" value="ECO:0007669"/>
    <property type="project" value="InterPro"/>
</dbReference>
<feature type="transmembrane region" description="Helical" evidence="7">
    <location>
        <begin position="74"/>
        <end position="94"/>
    </location>
</feature>
<accession>A0A1X6WUG7</accession>
<dbReference type="PANTHER" id="PTHR34820">
    <property type="entry name" value="INNER MEMBRANE PROTEIN YEBZ"/>
    <property type="match status" value="1"/>
</dbReference>
<evidence type="ECO:0000259" key="8">
    <source>
        <dbReference type="Pfam" id="PF05425"/>
    </source>
</evidence>
<dbReference type="InterPro" id="IPR032694">
    <property type="entry name" value="CopC/D"/>
</dbReference>
<feature type="transmembrane region" description="Helical" evidence="7">
    <location>
        <begin position="115"/>
        <end position="136"/>
    </location>
</feature>
<evidence type="ECO:0000256" key="3">
    <source>
        <dbReference type="ARBA" id="ARBA00022692"/>
    </source>
</evidence>
<dbReference type="Pfam" id="PF05425">
    <property type="entry name" value="CopD"/>
    <property type="match status" value="1"/>
</dbReference>
<feature type="domain" description="Copper resistance protein D" evidence="8">
    <location>
        <begin position="247"/>
        <end position="336"/>
    </location>
</feature>
<evidence type="ECO:0000313" key="10">
    <source>
        <dbReference type="Proteomes" id="UP000195981"/>
    </source>
</evidence>
<feature type="transmembrane region" description="Helical" evidence="7">
    <location>
        <begin position="492"/>
        <end position="516"/>
    </location>
</feature>
<feature type="transmembrane region" description="Helical" evidence="7">
    <location>
        <begin position="561"/>
        <end position="593"/>
    </location>
</feature>
<feature type="transmembrane region" description="Helical" evidence="7">
    <location>
        <begin position="528"/>
        <end position="549"/>
    </location>
</feature>
<keyword evidence="5 7" id="KW-0472">Membrane</keyword>
<feature type="transmembrane region" description="Helical" evidence="7">
    <location>
        <begin position="156"/>
        <end position="177"/>
    </location>
</feature>
<dbReference type="RefSeq" id="WP_087102387.1">
    <property type="nucleotide sequence ID" value="NZ_FWFG01000024.1"/>
</dbReference>
<evidence type="ECO:0000313" key="9">
    <source>
        <dbReference type="EMBL" id="SLM88869.1"/>
    </source>
</evidence>
<dbReference type="OrthoDB" id="5241646at2"/>
<feature type="transmembrane region" description="Helical" evidence="7">
    <location>
        <begin position="284"/>
        <end position="305"/>
    </location>
</feature>
<dbReference type="Pfam" id="PF09678">
    <property type="entry name" value="Caa3_CtaG"/>
    <property type="match status" value="1"/>
</dbReference>
<name>A0A1X6WUG7_9MICO</name>
<evidence type="ECO:0000256" key="5">
    <source>
        <dbReference type="ARBA" id="ARBA00023136"/>
    </source>
</evidence>